<proteinExistence type="predicted"/>
<dbReference type="InterPro" id="IPR019349">
    <property type="entry name" value="Ribosomal_mS35_mit"/>
</dbReference>
<dbReference type="AlphaFoldDB" id="A0A0F4YTZ9"/>
<feature type="domain" description="Small ribosomal subunit protein mS35 mitochondrial conserved" evidence="2">
    <location>
        <begin position="204"/>
        <end position="326"/>
    </location>
</feature>
<dbReference type="Pfam" id="PF10213">
    <property type="entry name" value="MRP-S28"/>
    <property type="match status" value="1"/>
</dbReference>
<sequence>MASTTRALSRTAIFLSRRRPARRPQMIAFQRPAIGQQSRFFSPSPLTYLPEDPPVPPPSKDLGPEDIEQLPEYSPENFTKEEKTMYEMMSPEERAIFDEENRRFIEEFNDMDKRAEAFAEIDKYAAQVEREEPMRFEDVKEKPRGFWAEDEDDEFAQVEDGDDDFNDDEITSMAHAELELHREMREYARIAAWDMPLLSKLAKPFSLPPETHLLRFRYTTYMGEQHPAENKVVVELCSKDLVPKYLTEEQRQTFLKLVGPRYNPDTDIVKMSTEKYTTRAQNKRYLADLVNKLIKEAKEGDSFADIPLDLRHHKPKRKVFFPEEWKMTDARKKQLEANRQERQRAERERGEIVDGREVIAHAVRTLPGLSASPHAKGAEERQKVAVKVAANNKKATQKLR</sequence>
<keyword evidence="3" id="KW-0689">Ribosomal protein</keyword>
<dbReference type="PANTHER" id="PTHR13490:SF0">
    <property type="entry name" value="SMALL RIBOSOMAL SUBUNIT PROTEIN MS35"/>
    <property type="match status" value="1"/>
</dbReference>
<dbReference type="GO" id="GO:0032543">
    <property type="term" value="P:mitochondrial translation"/>
    <property type="evidence" value="ECO:0007669"/>
    <property type="project" value="InterPro"/>
</dbReference>
<accession>A0A0F4YTZ9</accession>
<protein>
    <submittedName>
        <fullName evidence="3">37S ribosomal protein Rsm24</fullName>
    </submittedName>
</protein>
<name>A0A0F4YTZ9_RASE3</name>
<evidence type="ECO:0000256" key="1">
    <source>
        <dbReference type="SAM" id="MobiDB-lite"/>
    </source>
</evidence>
<dbReference type="RefSeq" id="XP_013328207.1">
    <property type="nucleotide sequence ID" value="XM_013472753.1"/>
</dbReference>
<keyword evidence="3" id="KW-0687">Ribonucleoprotein</keyword>
<dbReference type="InterPro" id="IPR039848">
    <property type="entry name" value="Ribosomal_mS35_mt"/>
</dbReference>
<keyword evidence="4" id="KW-1185">Reference proteome</keyword>
<dbReference type="GO" id="GO:0005763">
    <property type="term" value="C:mitochondrial small ribosomal subunit"/>
    <property type="evidence" value="ECO:0007669"/>
    <property type="project" value="TreeGrafter"/>
</dbReference>
<dbReference type="STRING" id="1408163.A0A0F4YTZ9"/>
<evidence type="ECO:0000259" key="2">
    <source>
        <dbReference type="Pfam" id="PF10213"/>
    </source>
</evidence>
<feature type="region of interest" description="Disordered" evidence="1">
    <location>
        <begin position="29"/>
        <end position="79"/>
    </location>
</feature>
<gene>
    <name evidence="3" type="ORF">T310_4382</name>
</gene>
<evidence type="ECO:0000313" key="4">
    <source>
        <dbReference type="Proteomes" id="UP000053958"/>
    </source>
</evidence>
<dbReference type="Proteomes" id="UP000053958">
    <property type="component" value="Unassembled WGS sequence"/>
</dbReference>
<dbReference type="EMBL" id="LASV01000179">
    <property type="protein sequence ID" value="KKA21595.1"/>
    <property type="molecule type" value="Genomic_DNA"/>
</dbReference>
<organism evidence="3 4">
    <name type="scientific">Rasamsonia emersonii (strain ATCC 16479 / CBS 393.64 / IMI 116815)</name>
    <dbReference type="NCBI Taxonomy" id="1408163"/>
    <lineage>
        <taxon>Eukaryota</taxon>
        <taxon>Fungi</taxon>
        <taxon>Dikarya</taxon>
        <taxon>Ascomycota</taxon>
        <taxon>Pezizomycotina</taxon>
        <taxon>Eurotiomycetes</taxon>
        <taxon>Eurotiomycetidae</taxon>
        <taxon>Eurotiales</taxon>
        <taxon>Trichocomaceae</taxon>
        <taxon>Rasamsonia</taxon>
    </lineage>
</organism>
<comment type="caution">
    <text evidence="3">The sequence shown here is derived from an EMBL/GenBank/DDBJ whole genome shotgun (WGS) entry which is preliminary data.</text>
</comment>
<dbReference type="PANTHER" id="PTHR13490">
    <property type="entry name" value="MITOCHONDRIAL 28S RIBOSOMAL PROTEIN S28"/>
    <property type="match status" value="1"/>
</dbReference>
<dbReference type="GO" id="GO:0003735">
    <property type="term" value="F:structural constituent of ribosome"/>
    <property type="evidence" value="ECO:0007669"/>
    <property type="project" value="InterPro"/>
</dbReference>
<dbReference type="GeneID" id="25316730"/>
<dbReference type="OrthoDB" id="283424at2759"/>
<reference evidence="3 4" key="1">
    <citation type="submission" date="2015-04" db="EMBL/GenBank/DDBJ databases">
        <authorList>
            <person name="Heijne W.H."/>
            <person name="Fedorova N.D."/>
            <person name="Nierman W.C."/>
            <person name="Vollebregt A.W."/>
            <person name="Zhao Z."/>
            <person name="Wu L."/>
            <person name="Kumar M."/>
            <person name="Stam H."/>
            <person name="van den Berg M.A."/>
            <person name="Pel H.J."/>
        </authorList>
    </citation>
    <scope>NUCLEOTIDE SEQUENCE [LARGE SCALE GENOMIC DNA]</scope>
    <source>
        <strain evidence="3 4">CBS 393.64</strain>
    </source>
</reference>
<evidence type="ECO:0000313" key="3">
    <source>
        <dbReference type="EMBL" id="KKA21595.1"/>
    </source>
</evidence>